<dbReference type="Proteomes" id="UP001209076">
    <property type="component" value="Unassembled WGS sequence"/>
</dbReference>
<dbReference type="InterPro" id="IPR000905">
    <property type="entry name" value="Gcp-like_dom"/>
</dbReference>
<keyword evidence="2" id="KW-0012">Acyltransferase</keyword>
<protein>
    <submittedName>
        <fullName evidence="2">tRNA (Adenosine(37)-N6)-threonylcarbamoyltransferase complex dimerization subunit type 1 TsaB</fullName>
        <ecNumber evidence="2">2.3.1.234</ecNumber>
    </submittedName>
</protein>
<keyword evidence="3" id="KW-1185">Reference proteome</keyword>
<dbReference type="Gene3D" id="3.30.420.40">
    <property type="match status" value="1"/>
</dbReference>
<sequence>MNQILFDSSTGVLVMALAKDGRMIDYSIRIGKKDHAKYVVDRMDQMLKRKHLTIDQIDEIVVGYGPGSYTGLRIAVMVAKMLAYTKHIKLRAVSSLYFLSSGIEADRIAPMIDARNGNVFAAIFEGNKIVLPEGLYTVDYVREVAKVNLAKPYFIDERHYEIDTKKILDMSFVVTDVHHFVPNYLRITEAERNLE</sequence>
<comment type="caution">
    <text evidence="2">The sequence shown here is derived from an EMBL/GenBank/DDBJ whole genome shotgun (WGS) entry which is preliminary data.</text>
</comment>
<keyword evidence="2" id="KW-0808">Transferase</keyword>
<evidence type="ECO:0000313" key="3">
    <source>
        <dbReference type="Proteomes" id="UP001209076"/>
    </source>
</evidence>
<dbReference type="RefSeq" id="WP_262096623.1">
    <property type="nucleotide sequence ID" value="NZ_JAOEGN010000012.1"/>
</dbReference>
<reference evidence="3" key="1">
    <citation type="submission" date="2023-07" db="EMBL/GenBank/DDBJ databases">
        <title>Novel Mycoplasma species identified in domestic and wild animals.</title>
        <authorList>
            <person name="Volokhov D.V."/>
            <person name="Furtak V.A."/>
            <person name="Zagorodnyaya T.A."/>
        </authorList>
    </citation>
    <scope>NUCLEOTIDE SEQUENCE [LARGE SCALE GENOMIC DNA]</scope>
    <source>
        <strain evidence="3">92-19</strain>
    </source>
</reference>
<name>A0ABT2PWJ1_9MOLU</name>
<dbReference type="GO" id="GO:0061711">
    <property type="term" value="F:tRNA N(6)-L-threonylcarbamoyladenine synthase activity"/>
    <property type="evidence" value="ECO:0007669"/>
    <property type="project" value="UniProtKB-EC"/>
</dbReference>
<evidence type="ECO:0000259" key="1">
    <source>
        <dbReference type="Pfam" id="PF00814"/>
    </source>
</evidence>
<organism evidence="2 3">
    <name type="scientific">Paracholeplasma vituli</name>
    <dbReference type="NCBI Taxonomy" id="69473"/>
    <lineage>
        <taxon>Bacteria</taxon>
        <taxon>Bacillati</taxon>
        <taxon>Mycoplasmatota</taxon>
        <taxon>Mollicutes</taxon>
        <taxon>Acholeplasmatales</taxon>
        <taxon>Acholeplasmataceae</taxon>
        <taxon>Paracholeplasma</taxon>
    </lineage>
</organism>
<proteinExistence type="predicted"/>
<accession>A0ABT2PWJ1</accession>
<dbReference type="InterPro" id="IPR022496">
    <property type="entry name" value="T6A_TsaB"/>
</dbReference>
<gene>
    <name evidence="2" type="primary">tsaB</name>
    <name evidence="2" type="ORF">N7603_06580</name>
</gene>
<dbReference type="InterPro" id="IPR043129">
    <property type="entry name" value="ATPase_NBD"/>
</dbReference>
<dbReference type="EMBL" id="JAOEGN010000012">
    <property type="protein sequence ID" value="MCU0105321.1"/>
    <property type="molecule type" value="Genomic_DNA"/>
</dbReference>
<evidence type="ECO:0000313" key="2">
    <source>
        <dbReference type="EMBL" id="MCU0105321.1"/>
    </source>
</evidence>
<feature type="domain" description="Gcp-like" evidence="1">
    <location>
        <begin position="32"/>
        <end position="138"/>
    </location>
</feature>
<dbReference type="NCBIfam" id="TIGR03725">
    <property type="entry name" value="T6A_YeaZ"/>
    <property type="match status" value="1"/>
</dbReference>
<dbReference type="EC" id="2.3.1.234" evidence="2"/>
<dbReference type="Pfam" id="PF00814">
    <property type="entry name" value="TsaD"/>
    <property type="match status" value="1"/>
</dbReference>
<dbReference type="SUPFAM" id="SSF53067">
    <property type="entry name" value="Actin-like ATPase domain"/>
    <property type="match status" value="1"/>
</dbReference>